<reference evidence="3" key="1">
    <citation type="journal article" date="2013" name="Genome Announc.">
        <title>Draft genome sequence of the ascomycete Phaeoacremonium aleophilum strain UCR-PA7, a causal agent of the esca disease complex in grapevines.</title>
        <authorList>
            <person name="Blanco-Ulate B."/>
            <person name="Rolshausen P."/>
            <person name="Cantu D."/>
        </authorList>
    </citation>
    <scope>NUCLEOTIDE SEQUENCE [LARGE SCALE GENOMIC DNA]</scope>
    <source>
        <strain evidence="3">UCR-PA7</strain>
    </source>
</reference>
<feature type="region of interest" description="Disordered" evidence="1">
    <location>
        <begin position="594"/>
        <end position="620"/>
    </location>
</feature>
<feature type="compositionally biased region" description="Acidic residues" evidence="1">
    <location>
        <begin position="596"/>
        <end position="618"/>
    </location>
</feature>
<organism evidence="2 3">
    <name type="scientific">Phaeoacremonium minimum (strain UCR-PA7)</name>
    <name type="common">Esca disease fungus</name>
    <name type="synonym">Togninia minima</name>
    <dbReference type="NCBI Taxonomy" id="1286976"/>
    <lineage>
        <taxon>Eukaryota</taxon>
        <taxon>Fungi</taxon>
        <taxon>Dikarya</taxon>
        <taxon>Ascomycota</taxon>
        <taxon>Pezizomycotina</taxon>
        <taxon>Sordariomycetes</taxon>
        <taxon>Sordariomycetidae</taxon>
        <taxon>Togniniales</taxon>
        <taxon>Togniniaceae</taxon>
        <taxon>Phaeoacremonium</taxon>
    </lineage>
</organism>
<dbReference type="RefSeq" id="XP_007915227.1">
    <property type="nucleotide sequence ID" value="XM_007917036.1"/>
</dbReference>
<evidence type="ECO:0000256" key="1">
    <source>
        <dbReference type="SAM" id="MobiDB-lite"/>
    </source>
</evidence>
<accession>R8BKX8</accession>
<evidence type="ECO:0000313" key="3">
    <source>
        <dbReference type="Proteomes" id="UP000014074"/>
    </source>
</evidence>
<dbReference type="HOGENOM" id="CLU_029473_1_0_1"/>
<evidence type="ECO:0008006" key="4">
    <source>
        <dbReference type="Google" id="ProtNLM"/>
    </source>
</evidence>
<dbReference type="AlphaFoldDB" id="R8BKX8"/>
<dbReference type="KEGG" id="tmn:UCRPA7_4495"/>
<keyword evidence="3" id="KW-1185">Reference proteome</keyword>
<dbReference type="EMBL" id="KB933118">
    <property type="protein sequence ID" value="EOO00066.1"/>
    <property type="molecule type" value="Genomic_DNA"/>
</dbReference>
<dbReference type="Proteomes" id="UP000014074">
    <property type="component" value="Unassembled WGS sequence"/>
</dbReference>
<protein>
    <recommendedName>
        <fullName evidence="4">F-box domain-containing protein</fullName>
    </recommendedName>
</protein>
<dbReference type="GeneID" id="19324951"/>
<dbReference type="OrthoDB" id="5333491at2759"/>
<name>R8BKX8_PHAM7</name>
<sequence>MAEINASETRSILDLPPEILDRIAGLVRRGPVRVCLAATCRRFQLAVEPQTFRELSIRSDAIDETDRAGLLEEMQRNGQRGRPVVFIDVMTRERVGYLKALRLDILLSEYVPARRLVFEFALDRKLNSQIFASALERLFKCLNQLTEGDEQVCPKMSFTINDICSPSDSYTVTWNNGTTQVTHWRSVFNTRRYRFSYLDIPIIDPKVIAPPPCISRLTVHTGHRNVGPGTMIRLVGAFENLKMIDLVLPDDERHYIALRRWNRIHLAQDLFDDTMSRHAKVAIELKHDSPKDQAWIGPDLVSPWEWDPVCGGLRHFTDQVAEFSYTGLADPSLLWPMGQVDPTPFWQNLRRLSIYFDCLTPRGNYYFNGRGRHRAENTPKDYHTKSPWLTWREVPPGYHPHDFSGMIAMTAEQNERLFGHPNPTGNRLRWFDMSGHTFDENQEQEVTGRGTKRQFRAEPDWEMLEPLVTAFARACTQMPALVYAKMKTITALRGHGNWGIIYTAPGETCPFDREMELVEDMDSRRLSRRLLYCIGCVKKASVGMAVAMRESLREIGKAQYGGVIQEVLVDPDCSAHKDVTVGGSASDEIVYHFGPPEEDDEGPGEETVEPVMDDPDDYDVPKVTHERLWRPHFGPRVY</sequence>
<evidence type="ECO:0000313" key="2">
    <source>
        <dbReference type="EMBL" id="EOO00066.1"/>
    </source>
</evidence>
<proteinExistence type="predicted"/>
<gene>
    <name evidence="2" type="ORF">UCRPA7_4495</name>
</gene>